<dbReference type="EMBL" id="QDHA01000068">
    <property type="protein sequence ID" value="RCJ05638.1"/>
    <property type="molecule type" value="Genomic_DNA"/>
</dbReference>
<dbReference type="AlphaFoldDB" id="A0A367PCM6"/>
<reference evidence="1 2" key="1">
    <citation type="submission" date="2018-04" db="EMBL/GenBank/DDBJ databases">
        <title>Cupriavidus necator CR12 genome sequencing and assembly.</title>
        <authorList>
            <person name="Ben Fekih I."/>
            <person name="Mazhar H.S."/>
            <person name="Bello S.K."/>
            <person name="Rensing C."/>
        </authorList>
    </citation>
    <scope>NUCLEOTIDE SEQUENCE [LARGE SCALE GENOMIC DNA]</scope>
    <source>
        <strain evidence="1 2">CR12</strain>
    </source>
</reference>
<proteinExistence type="predicted"/>
<evidence type="ECO:0000313" key="2">
    <source>
        <dbReference type="Proteomes" id="UP000253501"/>
    </source>
</evidence>
<comment type="caution">
    <text evidence="1">The sequence shown here is derived from an EMBL/GenBank/DDBJ whole genome shotgun (WGS) entry which is preliminary data.</text>
</comment>
<accession>A0A367PCM6</accession>
<name>A0A367PCM6_CUPNE</name>
<dbReference type="Proteomes" id="UP000253501">
    <property type="component" value="Unassembled WGS sequence"/>
</dbReference>
<gene>
    <name evidence="1" type="ORF">DDK22_25645</name>
</gene>
<protein>
    <submittedName>
        <fullName evidence="1">DUF2623 family protein</fullName>
    </submittedName>
</protein>
<evidence type="ECO:0000313" key="1">
    <source>
        <dbReference type="EMBL" id="RCJ05638.1"/>
    </source>
</evidence>
<sequence length="109" mass="12034">MSEKMTPFQAGELAGNEADVPMDAFEMSQRHDDFIIGYIVGYSEMESFRQARPSVAAMTAGELGYRYNAPFNTLLPHMGFDAELRKEMAKAYAVAAKTAAEEGEDDDNP</sequence>
<organism evidence="1 2">
    <name type="scientific">Cupriavidus necator</name>
    <name type="common">Alcaligenes eutrophus</name>
    <name type="synonym">Ralstonia eutropha</name>
    <dbReference type="NCBI Taxonomy" id="106590"/>
    <lineage>
        <taxon>Bacteria</taxon>
        <taxon>Pseudomonadati</taxon>
        <taxon>Pseudomonadota</taxon>
        <taxon>Betaproteobacteria</taxon>
        <taxon>Burkholderiales</taxon>
        <taxon>Burkholderiaceae</taxon>
        <taxon>Cupriavidus</taxon>
    </lineage>
</organism>